<sequence>MIYPWQQKSWDTLKRVVGQGNMPHAILLAGPEHTGKHDFALTLAQSLLCESRDETGFACGVCQSCHIFKAGSHPDYTFIGLGEKKTQIVVDQIRTLNDFVHLSRSYQGSRVVLLSPVERLNINASNSLLKTLEEPPERTVLLLVSSNPSELLPTIKSRCQLLHLPQPTLEQASEWLSTQELTHSVDDLLAASLGKPLLARTLDQDERLAVRKQFAGDILKLLRGSLSLVSAAKNWEKSPKQDLIDWQLQWVELMIKGLYQSDDIKKDVITPHLQKHMKATPQALWQLRDGLLELKQHVHTSLNTLLYTENMLVLWHRQAL</sequence>
<reference evidence="4 5" key="1">
    <citation type="submission" date="2018-05" db="EMBL/GenBank/DDBJ databases">
        <title>Leucothrix arctica sp. nov., isolated from Arctic seawater.</title>
        <authorList>
            <person name="Choi A."/>
            <person name="Baek K."/>
        </authorList>
    </citation>
    <scope>NUCLEOTIDE SEQUENCE [LARGE SCALE GENOMIC DNA]</scope>
    <source>
        <strain evidence="4 5">IMCC9719</strain>
    </source>
</reference>
<comment type="caution">
    <text evidence="4">The sequence shown here is derived from an EMBL/GenBank/DDBJ whole genome shotgun (WGS) entry which is preliminary data.</text>
</comment>
<organism evidence="4 5">
    <name type="scientific">Leucothrix arctica</name>
    <dbReference type="NCBI Taxonomy" id="1481894"/>
    <lineage>
        <taxon>Bacteria</taxon>
        <taxon>Pseudomonadati</taxon>
        <taxon>Pseudomonadota</taxon>
        <taxon>Gammaproteobacteria</taxon>
        <taxon>Thiotrichales</taxon>
        <taxon>Thiotrichaceae</taxon>
        <taxon>Leucothrix</taxon>
    </lineage>
</organism>
<dbReference type="RefSeq" id="WP_109826376.1">
    <property type="nucleotide sequence ID" value="NZ_QGKL01000042.1"/>
</dbReference>
<dbReference type="GO" id="GO:0008408">
    <property type="term" value="F:3'-5' exonuclease activity"/>
    <property type="evidence" value="ECO:0007669"/>
    <property type="project" value="InterPro"/>
</dbReference>
<dbReference type="NCBIfam" id="NF004310">
    <property type="entry name" value="PRK05707.1"/>
    <property type="match status" value="1"/>
</dbReference>
<dbReference type="AlphaFoldDB" id="A0A317CC23"/>
<dbReference type="Pfam" id="PF13177">
    <property type="entry name" value="DNA_pol3_delta2"/>
    <property type="match status" value="1"/>
</dbReference>
<dbReference type="EC" id="2.7.7.7" evidence="1"/>
<gene>
    <name evidence="4" type="ORF">DKT75_20185</name>
</gene>
<protein>
    <recommendedName>
        <fullName evidence="1">DNA-directed DNA polymerase</fullName>
        <ecNumber evidence="1">2.7.7.7</ecNumber>
    </recommendedName>
</protein>
<dbReference type="InterPro" id="IPR004622">
    <property type="entry name" value="DNA_pol_HolB"/>
</dbReference>
<dbReference type="GO" id="GO:0003887">
    <property type="term" value="F:DNA-directed DNA polymerase activity"/>
    <property type="evidence" value="ECO:0007669"/>
    <property type="project" value="UniProtKB-KW"/>
</dbReference>
<dbReference type="SUPFAM" id="SSF52540">
    <property type="entry name" value="P-loop containing nucleoside triphosphate hydrolases"/>
    <property type="match status" value="1"/>
</dbReference>
<name>A0A317CC23_9GAMM</name>
<dbReference type="InterPro" id="IPR027417">
    <property type="entry name" value="P-loop_NTPase"/>
</dbReference>
<dbReference type="EMBL" id="QGKL01000042">
    <property type="protein sequence ID" value="PWQ93920.1"/>
    <property type="molecule type" value="Genomic_DNA"/>
</dbReference>
<dbReference type="PANTHER" id="PTHR11669:SF8">
    <property type="entry name" value="DNA POLYMERASE III SUBUNIT DELTA"/>
    <property type="match status" value="1"/>
</dbReference>
<dbReference type="InterPro" id="IPR050238">
    <property type="entry name" value="DNA_Rep/Repair_Clamp_Loader"/>
</dbReference>
<keyword evidence="2" id="KW-0808">Transferase</keyword>
<dbReference type="OrthoDB" id="9811073at2"/>
<evidence type="ECO:0000256" key="1">
    <source>
        <dbReference type="ARBA" id="ARBA00012417"/>
    </source>
</evidence>
<evidence type="ECO:0000313" key="5">
    <source>
        <dbReference type="Proteomes" id="UP000245506"/>
    </source>
</evidence>
<keyword evidence="5" id="KW-1185">Reference proteome</keyword>
<dbReference type="Gene3D" id="3.40.50.300">
    <property type="entry name" value="P-loop containing nucleotide triphosphate hydrolases"/>
    <property type="match status" value="1"/>
</dbReference>
<evidence type="ECO:0000313" key="4">
    <source>
        <dbReference type="EMBL" id="PWQ93920.1"/>
    </source>
</evidence>
<accession>A0A317CC23</accession>
<dbReference type="GO" id="GO:0009360">
    <property type="term" value="C:DNA polymerase III complex"/>
    <property type="evidence" value="ECO:0007669"/>
    <property type="project" value="TreeGrafter"/>
</dbReference>
<proteinExistence type="predicted"/>
<evidence type="ECO:0000256" key="2">
    <source>
        <dbReference type="ARBA" id="ARBA00022932"/>
    </source>
</evidence>
<keyword evidence="2" id="KW-0239">DNA-directed DNA polymerase</keyword>
<keyword evidence="2" id="KW-0548">Nucleotidyltransferase</keyword>
<dbReference type="PANTHER" id="PTHR11669">
    <property type="entry name" value="REPLICATION FACTOR C / DNA POLYMERASE III GAMMA-TAU SUBUNIT"/>
    <property type="match status" value="1"/>
</dbReference>
<dbReference type="GO" id="GO:0006261">
    <property type="term" value="P:DNA-templated DNA replication"/>
    <property type="evidence" value="ECO:0007669"/>
    <property type="project" value="TreeGrafter"/>
</dbReference>
<evidence type="ECO:0000256" key="3">
    <source>
        <dbReference type="ARBA" id="ARBA00049244"/>
    </source>
</evidence>
<dbReference type="NCBIfam" id="TIGR00678">
    <property type="entry name" value="holB"/>
    <property type="match status" value="1"/>
</dbReference>
<comment type="catalytic activity">
    <reaction evidence="3">
        <text>DNA(n) + a 2'-deoxyribonucleoside 5'-triphosphate = DNA(n+1) + diphosphate</text>
        <dbReference type="Rhea" id="RHEA:22508"/>
        <dbReference type="Rhea" id="RHEA-COMP:17339"/>
        <dbReference type="Rhea" id="RHEA-COMP:17340"/>
        <dbReference type="ChEBI" id="CHEBI:33019"/>
        <dbReference type="ChEBI" id="CHEBI:61560"/>
        <dbReference type="ChEBI" id="CHEBI:173112"/>
        <dbReference type="EC" id="2.7.7.7"/>
    </reaction>
</comment>
<dbReference type="Proteomes" id="UP000245506">
    <property type="component" value="Unassembled WGS sequence"/>
</dbReference>